<dbReference type="EMBL" id="BDRX01000161">
    <property type="protein sequence ID" value="GBF99517.1"/>
    <property type="molecule type" value="Genomic_DNA"/>
</dbReference>
<evidence type="ECO:0000313" key="3">
    <source>
        <dbReference type="Proteomes" id="UP000247498"/>
    </source>
</evidence>
<dbReference type="InParanoid" id="A0A2V0PPV8"/>
<comment type="caution">
    <text evidence="2">The sequence shown here is derived from an EMBL/GenBank/DDBJ whole genome shotgun (WGS) entry which is preliminary data.</text>
</comment>
<evidence type="ECO:0008006" key="4">
    <source>
        <dbReference type="Google" id="ProtNLM"/>
    </source>
</evidence>
<dbReference type="GO" id="GO:0097500">
    <property type="term" value="P:receptor localization to non-motile cilium"/>
    <property type="evidence" value="ECO:0007669"/>
    <property type="project" value="TreeGrafter"/>
</dbReference>
<accession>A0A2V0PPV8</accession>
<dbReference type="PANTHER" id="PTHR28596">
    <property type="entry name" value="BBSOME-INTERACTING PROTEIN 1"/>
    <property type="match status" value="1"/>
</dbReference>
<feature type="region of interest" description="Disordered" evidence="1">
    <location>
        <begin position="60"/>
        <end position="80"/>
    </location>
</feature>
<protein>
    <recommendedName>
        <fullName evidence="4">BBSome-interacting protein 1</fullName>
    </recommendedName>
</protein>
<dbReference type="Proteomes" id="UP000247498">
    <property type="component" value="Unassembled WGS sequence"/>
</dbReference>
<dbReference type="GO" id="GO:0060271">
    <property type="term" value="P:cilium assembly"/>
    <property type="evidence" value="ECO:0007669"/>
    <property type="project" value="InterPro"/>
</dbReference>
<dbReference type="GO" id="GO:0034464">
    <property type="term" value="C:BBSome"/>
    <property type="evidence" value="ECO:0007669"/>
    <property type="project" value="InterPro"/>
</dbReference>
<dbReference type="Pfam" id="PF14777">
    <property type="entry name" value="BBIP10"/>
    <property type="match status" value="1"/>
</dbReference>
<evidence type="ECO:0000313" key="2">
    <source>
        <dbReference type="EMBL" id="GBF99517.1"/>
    </source>
</evidence>
<dbReference type="AlphaFoldDB" id="A0A2V0PPV8"/>
<gene>
    <name evidence="2" type="ORF">Rsub_11951</name>
</gene>
<dbReference type="PANTHER" id="PTHR28596:SF1">
    <property type="entry name" value="BBSOME-INTERACTING PROTEIN 1"/>
    <property type="match status" value="1"/>
</dbReference>
<dbReference type="OrthoDB" id="2154978at2759"/>
<evidence type="ECO:0000256" key="1">
    <source>
        <dbReference type="SAM" id="MobiDB-lite"/>
    </source>
</evidence>
<name>A0A2V0PPV8_9CHLO</name>
<organism evidence="2 3">
    <name type="scientific">Raphidocelis subcapitata</name>
    <dbReference type="NCBI Taxonomy" id="307507"/>
    <lineage>
        <taxon>Eukaryota</taxon>
        <taxon>Viridiplantae</taxon>
        <taxon>Chlorophyta</taxon>
        <taxon>core chlorophytes</taxon>
        <taxon>Chlorophyceae</taxon>
        <taxon>CS clade</taxon>
        <taxon>Sphaeropleales</taxon>
        <taxon>Selenastraceae</taxon>
        <taxon>Raphidocelis</taxon>
    </lineage>
</organism>
<sequence length="80" mass="8274">MASPQRPPPGAGAAIAEVLPRTALVVSEKGGLSEVLCKPRIMPLKSVTLIKLEEMEAKAAQVAAAQQQQGRPRTGAPAGF</sequence>
<feature type="compositionally biased region" description="Low complexity" evidence="1">
    <location>
        <begin position="60"/>
        <end position="69"/>
    </location>
</feature>
<reference evidence="2 3" key="1">
    <citation type="journal article" date="2018" name="Sci. Rep.">
        <title>Raphidocelis subcapitata (=Pseudokirchneriella subcapitata) provides an insight into genome evolution and environmental adaptations in the Sphaeropleales.</title>
        <authorList>
            <person name="Suzuki S."/>
            <person name="Yamaguchi H."/>
            <person name="Nakajima N."/>
            <person name="Kawachi M."/>
        </authorList>
    </citation>
    <scope>NUCLEOTIDE SEQUENCE [LARGE SCALE GENOMIC DNA]</scope>
    <source>
        <strain evidence="2 3">NIES-35</strain>
    </source>
</reference>
<keyword evidence="3" id="KW-1185">Reference proteome</keyword>
<proteinExistence type="predicted"/>
<dbReference type="InterPro" id="IPR028233">
    <property type="entry name" value="BBIP10"/>
</dbReference>